<evidence type="ECO:0000313" key="2">
    <source>
        <dbReference type="EMBL" id="QZT35427.1"/>
    </source>
</evidence>
<sequence length="78" mass="9038">MFDGRKKCPRCEEKQFFTTDTKWRQGFAGVPLPFVPFVGQILNFSFPMILSSMLIIGLIIILIAPFSYEFTDKQQPLF</sequence>
<keyword evidence="1" id="KW-0472">Membrane</keyword>
<feature type="transmembrane region" description="Helical" evidence="1">
    <location>
        <begin position="44"/>
        <end position="68"/>
    </location>
</feature>
<dbReference type="KEGG" id="cthu:HUR95_11995"/>
<proteinExistence type="predicted"/>
<dbReference type="NCBIfam" id="TIGR04104">
    <property type="entry name" value="cxxc_20_cxxc"/>
    <property type="match status" value="1"/>
</dbReference>
<gene>
    <name evidence="2" type="ORF">HUR95_11995</name>
</gene>
<name>A0A8X8I827_CALTT</name>
<dbReference type="EMBL" id="CP082237">
    <property type="protein sequence ID" value="QZT35427.1"/>
    <property type="molecule type" value="Genomic_DNA"/>
</dbReference>
<reference evidence="2 3" key="1">
    <citation type="journal article" date="2020" name="Extremophiles">
        <title>Genomic analysis of Caldalkalibacillus thermarum TA2.A1 reveals aerobic alkaliphilic metabolism and evolutionary hallmarks linking alkaliphilic bacteria and plant life.</title>
        <authorList>
            <person name="de Jong S.I."/>
            <person name="van den Broek M.A."/>
            <person name="Merkel A.Y."/>
            <person name="de la Torre Cortes P."/>
            <person name="Kalamorz F."/>
            <person name="Cook G.M."/>
            <person name="van Loosdrecht M.C.M."/>
            <person name="McMillan D.G.G."/>
        </authorList>
    </citation>
    <scope>NUCLEOTIDE SEQUENCE [LARGE SCALE GENOMIC DNA]</scope>
    <source>
        <strain evidence="2 3">TA2.A1</strain>
    </source>
</reference>
<keyword evidence="3" id="KW-1185">Reference proteome</keyword>
<organism evidence="2 3">
    <name type="scientific">Caldalkalibacillus thermarum (strain TA2.A1)</name>
    <dbReference type="NCBI Taxonomy" id="986075"/>
    <lineage>
        <taxon>Bacteria</taxon>
        <taxon>Bacillati</taxon>
        <taxon>Bacillota</taxon>
        <taxon>Bacilli</taxon>
        <taxon>Bacillales</taxon>
        <taxon>Bacillaceae</taxon>
        <taxon>Caldalkalibacillus</taxon>
    </lineage>
</organism>
<evidence type="ECO:0000313" key="3">
    <source>
        <dbReference type="Proteomes" id="UP000825179"/>
    </source>
</evidence>
<evidence type="ECO:0000256" key="1">
    <source>
        <dbReference type="SAM" id="Phobius"/>
    </source>
</evidence>
<accession>A0A8X8I827</accession>
<dbReference type="Proteomes" id="UP000825179">
    <property type="component" value="Chromosome"/>
</dbReference>
<keyword evidence="1" id="KW-1133">Transmembrane helix</keyword>
<dbReference type="AlphaFoldDB" id="A0A8X8I827"/>
<keyword evidence="1" id="KW-0812">Transmembrane</keyword>
<dbReference type="InterPro" id="IPR026369">
    <property type="entry name" value="CxxC_20_CxxC"/>
</dbReference>
<protein>
    <submittedName>
        <fullName evidence="2">Uncharacterized protein</fullName>
    </submittedName>
</protein>